<keyword evidence="1" id="KW-0472">Membrane</keyword>
<keyword evidence="3" id="KW-1185">Reference proteome</keyword>
<feature type="transmembrane region" description="Helical" evidence="1">
    <location>
        <begin position="40"/>
        <end position="59"/>
    </location>
</feature>
<dbReference type="RefSeq" id="WP_282217776.1">
    <property type="nucleotide sequence ID" value="NZ_CP118246.1"/>
</dbReference>
<feature type="transmembrane region" description="Helical" evidence="1">
    <location>
        <begin position="434"/>
        <end position="451"/>
    </location>
</feature>
<feature type="transmembrane region" description="Helical" evidence="1">
    <location>
        <begin position="79"/>
        <end position="99"/>
    </location>
</feature>
<protein>
    <recommendedName>
        <fullName evidence="4">Oligosaccharide repeat unit polymerase</fullName>
    </recommendedName>
</protein>
<name>A0ABY7YK73_9HYPH</name>
<keyword evidence="1" id="KW-0812">Transmembrane</keyword>
<gene>
    <name evidence="2" type="ORF">PSQ19_11060</name>
</gene>
<sequence length="457" mass="50166">MSTLIINPAAFWACVAYVVVVTAVAGWAIKRRQLSLVEPLSQFLIFNSLFTLPLAIRVVFTNKIEGNVSPFLLDFVDYIPISVVFSAIAVLMFTVGYYTRIPQTIAGYIPTIETRSARRSIIAAAIIAAISLAMIAALAGGPHQIGDLLLHGYGITKVMVNNALFAVGFGWLFVAVMFLFVAYAISGNKIVLAVAILALMADLALNVVIARRAEILYILACFGTFFLLKIYRFKARTIIAFVLVGFLALNLLGVTRGSGYNDFGDFVAKTSSKLQQRLINPGSSFFYTLTVGEFVAPFETLPQIVKSTSTDTSYKFGKTYLESPLFLVPRAIWADRPETIAHWYVRKYYGQEGSLEIGRQFFWLSEAYLNFGVFGVVFISLLFGAMWRTLYEWLKSSNFDPGAALIYALSVGFMFKAISGSMVSVLAALPKNSIGIAIIGLLIAGTTASIFNKPQEQ</sequence>
<evidence type="ECO:0000313" key="2">
    <source>
        <dbReference type="EMBL" id="WDR01365.1"/>
    </source>
</evidence>
<accession>A0ABY7YK73</accession>
<feature type="transmembrane region" description="Helical" evidence="1">
    <location>
        <begin position="120"/>
        <end position="139"/>
    </location>
</feature>
<organism evidence="2 3">
    <name type="scientific">Devosia algicola</name>
    <dbReference type="NCBI Taxonomy" id="3026418"/>
    <lineage>
        <taxon>Bacteria</taxon>
        <taxon>Pseudomonadati</taxon>
        <taxon>Pseudomonadota</taxon>
        <taxon>Alphaproteobacteria</taxon>
        <taxon>Hyphomicrobiales</taxon>
        <taxon>Devosiaceae</taxon>
        <taxon>Devosia</taxon>
    </lineage>
</organism>
<feature type="transmembrane region" description="Helical" evidence="1">
    <location>
        <begin position="159"/>
        <end position="183"/>
    </location>
</feature>
<dbReference type="EMBL" id="CP118246">
    <property type="protein sequence ID" value="WDR01365.1"/>
    <property type="molecule type" value="Genomic_DNA"/>
</dbReference>
<evidence type="ECO:0000256" key="1">
    <source>
        <dbReference type="SAM" id="Phobius"/>
    </source>
</evidence>
<proteinExistence type="predicted"/>
<feature type="transmembrane region" description="Helical" evidence="1">
    <location>
        <begin position="6"/>
        <end position="28"/>
    </location>
</feature>
<reference evidence="2 3" key="1">
    <citation type="submission" date="2023-02" db="EMBL/GenBank/DDBJ databases">
        <title>Devosia algicola sp. nov., isolated from the phycosphere of marine algae.</title>
        <authorList>
            <person name="Kim J.M."/>
            <person name="Lee J.K."/>
            <person name="Choi B.J."/>
            <person name="Bayburt H."/>
            <person name="Jeon C.O."/>
        </authorList>
    </citation>
    <scope>NUCLEOTIDE SEQUENCE [LARGE SCALE GENOMIC DNA]</scope>
    <source>
        <strain evidence="2 3">G20-9</strain>
    </source>
</reference>
<dbReference type="Proteomes" id="UP001220530">
    <property type="component" value="Chromosome"/>
</dbReference>
<feature type="transmembrane region" description="Helical" evidence="1">
    <location>
        <begin position="403"/>
        <end position="428"/>
    </location>
</feature>
<feature type="transmembrane region" description="Helical" evidence="1">
    <location>
        <begin position="190"/>
        <end position="209"/>
    </location>
</feature>
<feature type="transmembrane region" description="Helical" evidence="1">
    <location>
        <begin position="215"/>
        <end position="231"/>
    </location>
</feature>
<evidence type="ECO:0008006" key="4">
    <source>
        <dbReference type="Google" id="ProtNLM"/>
    </source>
</evidence>
<evidence type="ECO:0000313" key="3">
    <source>
        <dbReference type="Proteomes" id="UP001220530"/>
    </source>
</evidence>
<keyword evidence="1" id="KW-1133">Transmembrane helix</keyword>
<feature type="transmembrane region" description="Helical" evidence="1">
    <location>
        <begin position="238"/>
        <end position="255"/>
    </location>
</feature>
<feature type="transmembrane region" description="Helical" evidence="1">
    <location>
        <begin position="368"/>
        <end position="391"/>
    </location>
</feature>